<name>A0A4S4K0I5_ALKAL</name>
<keyword evidence="2 5" id="KW-0812">Transmembrane</keyword>
<feature type="transmembrane region" description="Helical" evidence="5">
    <location>
        <begin position="28"/>
        <end position="53"/>
    </location>
</feature>
<accession>A0A4S4K0I5</accession>
<organism evidence="7 8">
    <name type="scientific">Alkalihalobacillus alcalophilus ATCC 27647 = CGMCC 1.3604</name>
    <dbReference type="NCBI Taxonomy" id="1218173"/>
    <lineage>
        <taxon>Bacteria</taxon>
        <taxon>Bacillati</taxon>
        <taxon>Bacillota</taxon>
        <taxon>Bacilli</taxon>
        <taxon>Bacillales</taxon>
        <taxon>Bacillaceae</taxon>
        <taxon>Alkalihalobacillus</taxon>
    </lineage>
</organism>
<reference evidence="7 8" key="1">
    <citation type="submission" date="2014-01" db="EMBL/GenBank/DDBJ databases">
        <title>Draft genome sequencing of Bacillus alcalophilus CGMCC 1.3604.</title>
        <authorList>
            <person name="Yang J."/>
            <person name="Diao L."/>
            <person name="Yang S."/>
        </authorList>
    </citation>
    <scope>NUCLEOTIDE SEQUENCE [LARGE SCALE GENOMIC DNA]</scope>
    <source>
        <strain evidence="7 8">CGMCC 1.3604</strain>
    </source>
</reference>
<evidence type="ECO:0000256" key="3">
    <source>
        <dbReference type="ARBA" id="ARBA00022989"/>
    </source>
</evidence>
<evidence type="ECO:0000256" key="1">
    <source>
        <dbReference type="ARBA" id="ARBA00004141"/>
    </source>
</evidence>
<comment type="subcellular location">
    <subcellularLocation>
        <location evidence="1">Membrane</location>
        <topology evidence="1">Multi-pass membrane protein</topology>
    </subcellularLocation>
</comment>
<evidence type="ECO:0000313" key="8">
    <source>
        <dbReference type="Proteomes" id="UP000297014"/>
    </source>
</evidence>
<dbReference type="Pfam" id="PF06271">
    <property type="entry name" value="RDD"/>
    <property type="match status" value="1"/>
</dbReference>
<evidence type="ECO:0000256" key="5">
    <source>
        <dbReference type="SAM" id="Phobius"/>
    </source>
</evidence>
<keyword evidence="4 5" id="KW-0472">Membrane</keyword>
<feature type="transmembrane region" description="Helical" evidence="5">
    <location>
        <begin position="65"/>
        <end position="86"/>
    </location>
</feature>
<sequence length="268" mass="31436">MNQEQVDIKTPEYVSVQFQSAGLGSRSLAFMIDTLLIMIIQFVLALFVFYVVLDWGNVFFTDSLATWPIALLVVFIFLLNFGYFFIYEFVSGGRTLGKSLIGIRVIQENGHSITLLSSFIRNLLRLVDQLPGAYFLGIVFIFFHPKHKRLGDIVGGTIVVHERRTKKKKKKQSPIDKEIERRQLSFEQLKVEEFQLKSLREKEWNLIKTYAERFTFVSLSQRENLTKQLSEILFPRLQVDESQLTMYEKENQLLLLYVKLKDEWEFDL</sequence>
<dbReference type="GO" id="GO:0016020">
    <property type="term" value="C:membrane"/>
    <property type="evidence" value="ECO:0007669"/>
    <property type="project" value="UniProtKB-SubCell"/>
</dbReference>
<evidence type="ECO:0000256" key="4">
    <source>
        <dbReference type="ARBA" id="ARBA00023136"/>
    </source>
</evidence>
<dbReference type="Proteomes" id="UP000297014">
    <property type="component" value="Unassembled WGS sequence"/>
</dbReference>
<dbReference type="AlphaFoldDB" id="A0A4S4K0I5"/>
<evidence type="ECO:0000313" key="7">
    <source>
        <dbReference type="EMBL" id="THG91083.1"/>
    </source>
</evidence>
<dbReference type="PANTHER" id="PTHR38480:SF1">
    <property type="entry name" value="SLR0254 PROTEIN"/>
    <property type="match status" value="1"/>
</dbReference>
<gene>
    <name evidence="7" type="ORF">AJ85_07075</name>
</gene>
<evidence type="ECO:0000259" key="6">
    <source>
        <dbReference type="Pfam" id="PF06271"/>
    </source>
</evidence>
<feature type="domain" description="RDD" evidence="6">
    <location>
        <begin position="21"/>
        <end position="155"/>
    </location>
</feature>
<dbReference type="OrthoDB" id="9787732at2"/>
<proteinExistence type="predicted"/>
<keyword evidence="3 5" id="KW-1133">Transmembrane helix</keyword>
<evidence type="ECO:0000256" key="2">
    <source>
        <dbReference type="ARBA" id="ARBA00022692"/>
    </source>
</evidence>
<dbReference type="InterPro" id="IPR010432">
    <property type="entry name" value="RDD"/>
</dbReference>
<protein>
    <recommendedName>
        <fullName evidence="6">RDD domain-containing protein</fullName>
    </recommendedName>
</protein>
<dbReference type="PANTHER" id="PTHR38480">
    <property type="entry name" value="SLR0254 PROTEIN"/>
    <property type="match status" value="1"/>
</dbReference>
<comment type="caution">
    <text evidence="7">The sequence shown here is derived from an EMBL/GenBank/DDBJ whole genome shotgun (WGS) entry which is preliminary data.</text>
</comment>
<dbReference type="EMBL" id="JALP01000092">
    <property type="protein sequence ID" value="THG91083.1"/>
    <property type="molecule type" value="Genomic_DNA"/>
</dbReference>